<dbReference type="SMART" id="SM00530">
    <property type="entry name" value="HTH_XRE"/>
    <property type="match status" value="1"/>
</dbReference>
<feature type="domain" description="HTH cro/C1-type" evidence="1">
    <location>
        <begin position="4"/>
        <end position="56"/>
    </location>
</feature>
<organism evidence="2 3">
    <name type="scientific">Odoribacter splanchnicus</name>
    <dbReference type="NCBI Taxonomy" id="28118"/>
    <lineage>
        <taxon>Bacteria</taxon>
        <taxon>Pseudomonadati</taxon>
        <taxon>Bacteroidota</taxon>
        <taxon>Bacteroidia</taxon>
        <taxon>Bacteroidales</taxon>
        <taxon>Odoribacteraceae</taxon>
        <taxon>Odoribacter</taxon>
    </lineage>
</organism>
<evidence type="ECO:0000259" key="1">
    <source>
        <dbReference type="PROSITE" id="PS50943"/>
    </source>
</evidence>
<dbReference type="CDD" id="cd00093">
    <property type="entry name" value="HTH_XRE"/>
    <property type="match status" value="1"/>
</dbReference>
<dbReference type="AlphaFoldDB" id="A0A412WEX8"/>
<protein>
    <submittedName>
        <fullName evidence="2">XRE family transcriptional regulator</fullName>
    </submittedName>
</protein>
<dbReference type="PROSITE" id="PS50943">
    <property type="entry name" value="HTH_CROC1"/>
    <property type="match status" value="1"/>
</dbReference>
<dbReference type="Gene3D" id="1.10.260.40">
    <property type="entry name" value="lambda repressor-like DNA-binding domains"/>
    <property type="match status" value="1"/>
</dbReference>
<name>A0A412WEX8_9BACT</name>
<dbReference type="GO" id="GO:0003677">
    <property type="term" value="F:DNA binding"/>
    <property type="evidence" value="ECO:0007669"/>
    <property type="project" value="InterPro"/>
</dbReference>
<dbReference type="InterPro" id="IPR001387">
    <property type="entry name" value="Cro/C1-type_HTH"/>
</dbReference>
<dbReference type="EMBL" id="QRYW01000021">
    <property type="protein sequence ID" value="RGV25765.1"/>
    <property type="molecule type" value="Genomic_DNA"/>
</dbReference>
<dbReference type="InterPro" id="IPR010982">
    <property type="entry name" value="Lambda_DNA-bd_dom_sf"/>
</dbReference>
<reference evidence="2 3" key="1">
    <citation type="submission" date="2018-08" db="EMBL/GenBank/DDBJ databases">
        <title>A genome reference for cultivated species of the human gut microbiota.</title>
        <authorList>
            <person name="Zou Y."/>
            <person name="Xue W."/>
            <person name="Luo G."/>
        </authorList>
    </citation>
    <scope>NUCLEOTIDE SEQUENCE [LARGE SCALE GENOMIC DNA]</scope>
    <source>
        <strain evidence="2 3">AF14-6AC</strain>
    </source>
</reference>
<sequence length="80" mass="8895">MLRVKEIAKEKGITMQVLAKRMGITQPGLSMLLNRNLTLQKLYEIAKALDVPVPELFKEESSSIRITCPHCGKSVTLKVG</sequence>
<comment type="caution">
    <text evidence="2">The sequence shown here is derived from an EMBL/GenBank/DDBJ whole genome shotgun (WGS) entry which is preliminary data.</text>
</comment>
<dbReference type="Pfam" id="PF01381">
    <property type="entry name" value="HTH_3"/>
    <property type="match status" value="1"/>
</dbReference>
<dbReference type="SUPFAM" id="SSF47413">
    <property type="entry name" value="lambda repressor-like DNA-binding domains"/>
    <property type="match status" value="1"/>
</dbReference>
<evidence type="ECO:0000313" key="2">
    <source>
        <dbReference type="EMBL" id="RGV25765.1"/>
    </source>
</evidence>
<dbReference type="Proteomes" id="UP000283426">
    <property type="component" value="Unassembled WGS sequence"/>
</dbReference>
<proteinExistence type="predicted"/>
<dbReference type="RefSeq" id="WP_118108137.1">
    <property type="nucleotide sequence ID" value="NZ_QRYW01000021.1"/>
</dbReference>
<gene>
    <name evidence="2" type="ORF">DWW24_10930</name>
</gene>
<accession>A0A412WEX8</accession>
<evidence type="ECO:0000313" key="3">
    <source>
        <dbReference type="Proteomes" id="UP000283426"/>
    </source>
</evidence>